<accession>A0A5C3MDM9</accession>
<dbReference type="EMBL" id="ML213591">
    <property type="protein sequence ID" value="TFK43422.1"/>
    <property type="molecule type" value="Genomic_DNA"/>
</dbReference>
<reference evidence="1 2" key="1">
    <citation type="journal article" date="2019" name="Nat. Ecol. Evol.">
        <title>Megaphylogeny resolves global patterns of mushroom evolution.</title>
        <authorList>
            <person name="Varga T."/>
            <person name="Krizsan K."/>
            <person name="Foldi C."/>
            <person name="Dima B."/>
            <person name="Sanchez-Garcia M."/>
            <person name="Sanchez-Ramirez S."/>
            <person name="Szollosi G.J."/>
            <person name="Szarkandi J.G."/>
            <person name="Papp V."/>
            <person name="Albert L."/>
            <person name="Andreopoulos W."/>
            <person name="Angelini C."/>
            <person name="Antonin V."/>
            <person name="Barry K.W."/>
            <person name="Bougher N.L."/>
            <person name="Buchanan P."/>
            <person name="Buyck B."/>
            <person name="Bense V."/>
            <person name="Catcheside P."/>
            <person name="Chovatia M."/>
            <person name="Cooper J."/>
            <person name="Damon W."/>
            <person name="Desjardin D."/>
            <person name="Finy P."/>
            <person name="Geml J."/>
            <person name="Haridas S."/>
            <person name="Hughes K."/>
            <person name="Justo A."/>
            <person name="Karasinski D."/>
            <person name="Kautmanova I."/>
            <person name="Kiss B."/>
            <person name="Kocsube S."/>
            <person name="Kotiranta H."/>
            <person name="LaButti K.M."/>
            <person name="Lechner B.E."/>
            <person name="Liimatainen K."/>
            <person name="Lipzen A."/>
            <person name="Lukacs Z."/>
            <person name="Mihaltcheva S."/>
            <person name="Morgado L.N."/>
            <person name="Niskanen T."/>
            <person name="Noordeloos M.E."/>
            <person name="Ohm R.A."/>
            <person name="Ortiz-Santana B."/>
            <person name="Ovrebo C."/>
            <person name="Racz N."/>
            <person name="Riley R."/>
            <person name="Savchenko A."/>
            <person name="Shiryaev A."/>
            <person name="Soop K."/>
            <person name="Spirin V."/>
            <person name="Szebenyi C."/>
            <person name="Tomsovsky M."/>
            <person name="Tulloss R.E."/>
            <person name="Uehling J."/>
            <person name="Grigoriev I.V."/>
            <person name="Vagvolgyi C."/>
            <person name="Papp T."/>
            <person name="Martin F.M."/>
            <person name="Miettinen O."/>
            <person name="Hibbett D.S."/>
            <person name="Nagy L.G."/>
        </authorList>
    </citation>
    <scope>NUCLEOTIDE SEQUENCE [LARGE SCALE GENOMIC DNA]</scope>
    <source>
        <strain evidence="1 2">CBS 166.37</strain>
    </source>
</reference>
<proteinExistence type="predicted"/>
<dbReference type="AlphaFoldDB" id="A0A5C3MDM9"/>
<protein>
    <submittedName>
        <fullName evidence="1">Uncharacterized protein</fullName>
    </submittedName>
</protein>
<dbReference type="STRING" id="68775.A0A5C3MDM9"/>
<organism evidence="1 2">
    <name type="scientific">Crucibulum laeve</name>
    <dbReference type="NCBI Taxonomy" id="68775"/>
    <lineage>
        <taxon>Eukaryota</taxon>
        <taxon>Fungi</taxon>
        <taxon>Dikarya</taxon>
        <taxon>Basidiomycota</taxon>
        <taxon>Agaricomycotina</taxon>
        <taxon>Agaricomycetes</taxon>
        <taxon>Agaricomycetidae</taxon>
        <taxon>Agaricales</taxon>
        <taxon>Agaricineae</taxon>
        <taxon>Nidulariaceae</taxon>
        <taxon>Crucibulum</taxon>
    </lineage>
</organism>
<gene>
    <name evidence="1" type="ORF">BDQ12DRAFT_674951</name>
</gene>
<dbReference type="Proteomes" id="UP000308652">
    <property type="component" value="Unassembled WGS sequence"/>
</dbReference>
<sequence>MPTTLYRFAFNDIQLVRTTYFVKFLDCYTRVLNMSSSRTISLASRLLEPNSNNISHTHHSDDEDDDEALFAELEAEIENDDNLAVREQGLEILKRE</sequence>
<name>A0A5C3MDM9_9AGAR</name>
<evidence type="ECO:0000313" key="1">
    <source>
        <dbReference type="EMBL" id="TFK43422.1"/>
    </source>
</evidence>
<keyword evidence="2" id="KW-1185">Reference proteome</keyword>
<evidence type="ECO:0000313" key="2">
    <source>
        <dbReference type="Proteomes" id="UP000308652"/>
    </source>
</evidence>